<proteinExistence type="inferred from homology"/>
<evidence type="ECO:0000256" key="1">
    <source>
        <dbReference type="ARBA" id="ARBA00009437"/>
    </source>
</evidence>
<accession>A0AA46A4U0</accession>
<dbReference type="Pfam" id="PF00126">
    <property type="entry name" value="HTH_1"/>
    <property type="match status" value="1"/>
</dbReference>
<evidence type="ECO:0000256" key="4">
    <source>
        <dbReference type="ARBA" id="ARBA00023163"/>
    </source>
</evidence>
<dbReference type="Pfam" id="PF03466">
    <property type="entry name" value="LysR_substrate"/>
    <property type="match status" value="1"/>
</dbReference>
<dbReference type="InterPro" id="IPR036390">
    <property type="entry name" value="WH_DNA-bd_sf"/>
</dbReference>
<dbReference type="SUPFAM" id="SSF46785">
    <property type="entry name" value="Winged helix' DNA-binding domain"/>
    <property type="match status" value="1"/>
</dbReference>
<evidence type="ECO:0000256" key="3">
    <source>
        <dbReference type="ARBA" id="ARBA00023125"/>
    </source>
</evidence>
<keyword evidence="4" id="KW-0804">Transcription</keyword>
<comment type="similarity">
    <text evidence="1">Belongs to the LysR transcriptional regulatory family.</text>
</comment>
<keyword evidence="2" id="KW-0805">Transcription regulation</keyword>
<dbReference type="Gene3D" id="1.10.10.10">
    <property type="entry name" value="Winged helix-like DNA-binding domain superfamily/Winged helix DNA-binding domain"/>
    <property type="match status" value="1"/>
</dbReference>
<name>A0AA46A4U0_9RHOB</name>
<dbReference type="FunFam" id="1.10.10.10:FF:000001">
    <property type="entry name" value="LysR family transcriptional regulator"/>
    <property type="match status" value="1"/>
</dbReference>
<comment type="caution">
    <text evidence="6">The sequence shown here is derived from an EMBL/GenBank/DDBJ whole genome shotgun (WGS) entry which is preliminary data.</text>
</comment>
<dbReference type="Gene3D" id="3.40.190.10">
    <property type="entry name" value="Periplasmic binding protein-like II"/>
    <property type="match status" value="2"/>
</dbReference>
<dbReference type="SUPFAM" id="SSF53850">
    <property type="entry name" value="Periplasmic binding protein-like II"/>
    <property type="match status" value="1"/>
</dbReference>
<gene>
    <name evidence="6" type="ORF">SAMN05421772_10344</name>
</gene>
<feature type="domain" description="HTH lysR-type" evidence="5">
    <location>
        <begin position="2"/>
        <end position="59"/>
    </location>
</feature>
<keyword evidence="3 6" id="KW-0238">DNA-binding</keyword>
<dbReference type="EMBL" id="FTOU01000003">
    <property type="protein sequence ID" value="SIS69453.1"/>
    <property type="molecule type" value="Genomic_DNA"/>
</dbReference>
<dbReference type="InterPro" id="IPR036388">
    <property type="entry name" value="WH-like_DNA-bd_sf"/>
</dbReference>
<dbReference type="InterPro" id="IPR000847">
    <property type="entry name" value="LysR_HTH_N"/>
</dbReference>
<reference evidence="6 7" key="1">
    <citation type="submission" date="2017-01" db="EMBL/GenBank/DDBJ databases">
        <authorList>
            <person name="Varghese N."/>
            <person name="Submissions S."/>
        </authorList>
    </citation>
    <scope>NUCLEOTIDE SEQUENCE [LARGE SCALE GENOMIC DNA]</scope>
    <source>
        <strain evidence="6 7">DSM 18447</strain>
    </source>
</reference>
<dbReference type="PRINTS" id="PR00039">
    <property type="entry name" value="HTHLYSR"/>
</dbReference>
<sequence>MLDLVHVRSFVALAAELNFSRAARRLNMTQPPLSRQIRLLEEHLGSKLFDRTSQSVALTAAGRKFLPEAQALLRQVEDMEALVRENAQEPEGKVRLGFYGAACFRLLPSLMVEISRVYPRIEMELRELNATQQIDAFSFGELDIGLARPTVLASGLRAQIALREALLVALPKDHPLTTRTTLRPEDLHQQPFIAYGPGGPYLNSLQRSIFAQHGITPRITQSLAHAEAILSLVGVGLGIAIVSSHARHAPRDNLVFRPMTGFKIDEAITHKITRADMRKPAVKLISQLICDVGRRLELDERLPKVR</sequence>
<organism evidence="6 7">
    <name type="scientific">Paracoccus saliphilus</name>
    <dbReference type="NCBI Taxonomy" id="405559"/>
    <lineage>
        <taxon>Bacteria</taxon>
        <taxon>Pseudomonadati</taxon>
        <taxon>Pseudomonadota</taxon>
        <taxon>Alphaproteobacteria</taxon>
        <taxon>Rhodobacterales</taxon>
        <taxon>Paracoccaceae</taxon>
        <taxon>Paracoccus</taxon>
    </lineage>
</organism>
<dbReference type="InterPro" id="IPR005119">
    <property type="entry name" value="LysR_subst-bd"/>
</dbReference>
<dbReference type="GO" id="GO:0003677">
    <property type="term" value="F:DNA binding"/>
    <property type="evidence" value="ECO:0007669"/>
    <property type="project" value="UniProtKB-KW"/>
</dbReference>
<dbReference type="GO" id="GO:0003700">
    <property type="term" value="F:DNA-binding transcription factor activity"/>
    <property type="evidence" value="ECO:0007669"/>
    <property type="project" value="InterPro"/>
</dbReference>
<dbReference type="PROSITE" id="PS50931">
    <property type="entry name" value="HTH_LYSR"/>
    <property type="match status" value="1"/>
</dbReference>
<dbReference type="AlphaFoldDB" id="A0AA46A4U0"/>
<dbReference type="Proteomes" id="UP000186216">
    <property type="component" value="Unassembled WGS sequence"/>
</dbReference>
<dbReference type="PANTHER" id="PTHR30346:SF0">
    <property type="entry name" value="HCA OPERON TRANSCRIPTIONAL ACTIVATOR HCAR"/>
    <property type="match status" value="1"/>
</dbReference>
<evidence type="ECO:0000313" key="6">
    <source>
        <dbReference type="EMBL" id="SIS69453.1"/>
    </source>
</evidence>
<evidence type="ECO:0000259" key="5">
    <source>
        <dbReference type="PROSITE" id="PS50931"/>
    </source>
</evidence>
<evidence type="ECO:0000256" key="2">
    <source>
        <dbReference type="ARBA" id="ARBA00023015"/>
    </source>
</evidence>
<dbReference type="PANTHER" id="PTHR30346">
    <property type="entry name" value="TRANSCRIPTIONAL DUAL REGULATOR HCAR-RELATED"/>
    <property type="match status" value="1"/>
</dbReference>
<evidence type="ECO:0000313" key="7">
    <source>
        <dbReference type="Proteomes" id="UP000186216"/>
    </source>
</evidence>
<dbReference type="GO" id="GO:0032993">
    <property type="term" value="C:protein-DNA complex"/>
    <property type="evidence" value="ECO:0007669"/>
    <property type="project" value="TreeGrafter"/>
</dbReference>
<protein>
    <submittedName>
        <fullName evidence="6">DNA-binding transcriptional regulator, LysR family</fullName>
    </submittedName>
</protein>